<organism evidence="1 2">
    <name type="scientific">Vaccinium darrowii</name>
    <dbReference type="NCBI Taxonomy" id="229202"/>
    <lineage>
        <taxon>Eukaryota</taxon>
        <taxon>Viridiplantae</taxon>
        <taxon>Streptophyta</taxon>
        <taxon>Embryophyta</taxon>
        <taxon>Tracheophyta</taxon>
        <taxon>Spermatophyta</taxon>
        <taxon>Magnoliopsida</taxon>
        <taxon>eudicotyledons</taxon>
        <taxon>Gunneridae</taxon>
        <taxon>Pentapetalae</taxon>
        <taxon>asterids</taxon>
        <taxon>Ericales</taxon>
        <taxon>Ericaceae</taxon>
        <taxon>Vaccinioideae</taxon>
        <taxon>Vaccinieae</taxon>
        <taxon>Vaccinium</taxon>
    </lineage>
</organism>
<dbReference type="Proteomes" id="UP000828048">
    <property type="component" value="Chromosome 9"/>
</dbReference>
<reference evidence="1 2" key="1">
    <citation type="journal article" date="2021" name="Hortic Res">
        <title>High-quality reference genome and annotation aids understanding of berry development for evergreen blueberry (Vaccinium darrowii).</title>
        <authorList>
            <person name="Yu J."/>
            <person name="Hulse-Kemp A.M."/>
            <person name="Babiker E."/>
            <person name="Staton M."/>
        </authorList>
    </citation>
    <scope>NUCLEOTIDE SEQUENCE [LARGE SCALE GENOMIC DNA]</scope>
    <source>
        <strain evidence="2">cv. NJ 8807/NJ 8810</strain>
        <tissue evidence="1">Young leaf</tissue>
    </source>
</reference>
<accession>A0ACB7ZIW1</accession>
<proteinExistence type="predicted"/>
<comment type="caution">
    <text evidence="1">The sequence shown here is derived from an EMBL/GenBank/DDBJ whole genome shotgun (WGS) entry which is preliminary data.</text>
</comment>
<name>A0ACB7ZIW1_9ERIC</name>
<protein>
    <submittedName>
        <fullName evidence="1">Uncharacterized protein</fullName>
    </submittedName>
</protein>
<dbReference type="EMBL" id="CM037159">
    <property type="protein sequence ID" value="KAH7865788.1"/>
    <property type="molecule type" value="Genomic_DNA"/>
</dbReference>
<evidence type="ECO:0000313" key="1">
    <source>
        <dbReference type="EMBL" id="KAH7865788.1"/>
    </source>
</evidence>
<evidence type="ECO:0000313" key="2">
    <source>
        <dbReference type="Proteomes" id="UP000828048"/>
    </source>
</evidence>
<gene>
    <name evidence="1" type="ORF">Vadar_011187</name>
</gene>
<sequence>MEFKAPANHRPLFLLLRLLLLLILANIPFTMAQTYDGAAHMKRTPSIGHEDDPDDFDFTVLAPARNQDQTKTVNAGEHSVEKNNAQSLGYQSCPSTCECPLTLEPEAFKALKNNLVPVIRQRLMELLEKMRTFESAFEVVHTIDTLELLDESTSEFNVVRENMHNGAQRLRDAYHKLGKILQPQYVA</sequence>
<keyword evidence="2" id="KW-1185">Reference proteome</keyword>